<dbReference type="EMBL" id="JACEEZ010004035">
    <property type="protein sequence ID" value="KAG0726730.1"/>
    <property type="molecule type" value="Genomic_DNA"/>
</dbReference>
<comment type="caution">
    <text evidence="1">The sequence shown here is derived from an EMBL/GenBank/DDBJ whole genome shotgun (WGS) entry which is preliminary data.</text>
</comment>
<dbReference type="Proteomes" id="UP000770661">
    <property type="component" value="Unassembled WGS sequence"/>
</dbReference>
<dbReference type="AlphaFoldDB" id="A0A8J4YEP4"/>
<keyword evidence="2" id="KW-1185">Reference proteome</keyword>
<protein>
    <submittedName>
        <fullName evidence="1">Uncharacterized protein</fullName>
    </submittedName>
</protein>
<gene>
    <name evidence="1" type="ORF">GWK47_035953</name>
</gene>
<evidence type="ECO:0000313" key="2">
    <source>
        <dbReference type="Proteomes" id="UP000770661"/>
    </source>
</evidence>
<organism evidence="1 2">
    <name type="scientific">Chionoecetes opilio</name>
    <name type="common">Atlantic snow crab</name>
    <name type="synonym">Cancer opilio</name>
    <dbReference type="NCBI Taxonomy" id="41210"/>
    <lineage>
        <taxon>Eukaryota</taxon>
        <taxon>Metazoa</taxon>
        <taxon>Ecdysozoa</taxon>
        <taxon>Arthropoda</taxon>
        <taxon>Crustacea</taxon>
        <taxon>Multicrustacea</taxon>
        <taxon>Malacostraca</taxon>
        <taxon>Eumalacostraca</taxon>
        <taxon>Eucarida</taxon>
        <taxon>Decapoda</taxon>
        <taxon>Pleocyemata</taxon>
        <taxon>Brachyura</taxon>
        <taxon>Eubrachyura</taxon>
        <taxon>Majoidea</taxon>
        <taxon>Majidae</taxon>
        <taxon>Chionoecetes</taxon>
    </lineage>
</organism>
<proteinExistence type="predicted"/>
<reference evidence="1" key="1">
    <citation type="submission" date="2020-07" db="EMBL/GenBank/DDBJ databases">
        <title>The High-quality genome of the commercially important snow crab, Chionoecetes opilio.</title>
        <authorList>
            <person name="Jeong J.-H."/>
            <person name="Ryu S."/>
        </authorList>
    </citation>
    <scope>NUCLEOTIDE SEQUENCE</scope>
    <source>
        <strain evidence="1">MADBK_172401_WGS</strain>
        <tissue evidence="1">Digestive gland</tissue>
    </source>
</reference>
<name>A0A8J4YEP4_CHIOP</name>
<accession>A0A8J4YEP4</accession>
<dbReference type="OrthoDB" id="328123at2759"/>
<sequence length="88" mass="9886">MDCATKVCKTFQDLNILATRMNRLYCFIYASRAITRTFSDSAKITASSAKTRSVILVLPTDAPQSMSNMMLTKKHLQHRRDVARSGVT</sequence>
<evidence type="ECO:0000313" key="1">
    <source>
        <dbReference type="EMBL" id="KAG0726730.1"/>
    </source>
</evidence>